<evidence type="ECO:0000313" key="3">
    <source>
        <dbReference type="Proteomes" id="UP000886852"/>
    </source>
</evidence>
<proteinExistence type="predicted"/>
<sequence length="165" mass="18568">MKNLNLKVYGLTSLQNVDVQINGKTISCARNEFDAFETNFQTEDEVVEVRVVRNLELAGKFWWLFAFLTYVISFFGIFQAGYEKNCNVFDCVWQVHVQPYSAVTLRFDPSAVGVAATVQANVDVTEISNVAAVDVKARRRRKWLIALRIVSFIAVIAVIAALLAK</sequence>
<comment type="caution">
    <text evidence="2">The sequence shown here is derived from an EMBL/GenBank/DDBJ whole genome shotgun (WGS) entry which is preliminary data.</text>
</comment>
<protein>
    <recommendedName>
        <fullName evidence="4">Transmembrane protein</fullName>
    </recommendedName>
</protein>
<evidence type="ECO:0000313" key="2">
    <source>
        <dbReference type="EMBL" id="HIU90485.1"/>
    </source>
</evidence>
<reference evidence="2" key="2">
    <citation type="journal article" date="2021" name="PeerJ">
        <title>Extensive microbial diversity within the chicken gut microbiome revealed by metagenomics and culture.</title>
        <authorList>
            <person name="Gilroy R."/>
            <person name="Ravi A."/>
            <person name="Getino M."/>
            <person name="Pursley I."/>
            <person name="Horton D.L."/>
            <person name="Alikhan N.F."/>
            <person name="Baker D."/>
            <person name="Gharbi K."/>
            <person name="Hall N."/>
            <person name="Watson M."/>
            <person name="Adriaenssens E.M."/>
            <person name="Foster-Nyarko E."/>
            <person name="Jarju S."/>
            <person name="Secka A."/>
            <person name="Antonio M."/>
            <person name="Oren A."/>
            <person name="Chaudhuri R.R."/>
            <person name="La Ragione R."/>
            <person name="Hildebrand F."/>
            <person name="Pallen M.J."/>
        </authorList>
    </citation>
    <scope>NUCLEOTIDE SEQUENCE</scope>
    <source>
        <strain evidence="2">ChiHjej12B11-7776</strain>
    </source>
</reference>
<organism evidence="2 3">
    <name type="scientific">Candidatus Fimimonas merdipullorum</name>
    <dbReference type="NCBI Taxonomy" id="2840822"/>
    <lineage>
        <taxon>Bacteria</taxon>
        <taxon>Pseudomonadati</taxon>
        <taxon>Myxococcota</taxon>
        <taxon>Myxococcia</taxon>
        <taxon>Myxococcales</taxon>
        <taxon>Cystobacterineae</taxon>
        <taxon>Myxococcaceae</taxon>
        <taxon>Myxococcaceae incertae sedis</taxon>
        <taxon>Candidatus Fimimonas</taxon>
    </lineage>
</organism>
<feature type="transmembrane region" description="Helical" evidence="1">
    <location>
        <begin position="61"/>
        <end position="78"/>
    </location>
</feature>
<dbReference type="AlphaFoldDB" id="A0A9D1MWN4"/>
<gene>
    <name evidence="2" type="ORF">IAC72_00525</name>
</gene>
<evidence type="ECO:0008006" key="4">
    <source>
        <dbReference type="Google" id="ProtNLM"/>
    </source>
</evidence>
<feature type="transmembrane region" description="Helical" evidence="1">
    <location>
        <begin position="145"/>
        <end position="164"/>
    </location>
</feature>
<dbReference type="EMBL" id="DVOC01000013">
    <property type="protein sequence ID" value="HIU90485.1"/>
    <property type="molecule type" value="Genomic_DNA"/>
</dbReference>
<evidence type="ECO:0000256" key="1">
    <source>
        <dbReference type="SAM" id="Phobius"/>
    </source>
</evidence>
<dbReference type="Proteomes" id="UP000886852">
    <property type="component" value="Unassembled WGS sequence"/>
</dbReference>
<keyword evidence="1" id="KW-1133">Transmembrane helix</keyword>
<keyword evidence="1" id="KW-0472">Membrane</keyword>
<keyword evidence="1" id="KW-0812">Transmembrane</keyword>
<reference evidence="2" key="1">
    <citation type="submission" date="2020-10" db="EMBL/GenBank/DDBJ databases">
        <authorList>
            <person name="Gilroy R."/>
        </authorList>
    </citation>
    <scope>NUCLEOTIDE SEQUENCE</scope>
    <source>
        <strain evidence="2">ChiHjej12B11-7776</strain>
    </source>
</reference>
<accession>A0A9D1MWN4</accession>
<name>A0A9D1MWN4_9BACT</name>